<gene>
    <name evidence="1" type="ORF">NCTC13093_02128</name>
</gene>
<evidence type="ECO:0000313" key="1">
    <source>
        <dbReference type="EMBL" id="SPT70710.1"/>
    </source>
</evidence>
<sequence>MPIIDYQIFAFAVFKKIIDALRKNTVHMKNYTDFSFDLFLHSYVF</sequence>
<reference evidence="1 2" key="1">
    <citation type="submission" date="2018-06" db="EMBL/GenBank/DDBJ databases">
        <authorList>
            <consortium name="Pathogen Informatics"/>
            <person name="Doyle S."/>
        </authorList>
    </citation>
    <scope>NUCLEOTIDE SEQUENCE [LARGE SCALE GENOMIC DNA]</scope>
    <source>
        <strain evidence="1 2">NCTC13093</strain>
    </source>
</reference>
<evidence type="ECO:0000313" key="2">
    <source>
        <dbReference type="Proteomes" id="UP000250086"/>
    </source>
</evidence>
<proteinExistence type="predicted"/>
<keyword evidence="2" id="KW-1185">Reference proteome</keyword>
<dbReference type="Proteomes" id="UP000250086">
    <property type="component" value="Unassembled WGS sequence"/>
</dbReference>
<accession>A0A2X0VSH0</accession>
<dbReference type="EMBL" id="UAPV01000001">
    <property type="protein sequence ID" value="SPT70710.1"/>
    <property type="molecule type" value="Genomic_DNA"/>
</dbReference>
<protein>
    <submittedName>
        <fullName evidence="1">Uncharacterized protein</fullName>
    </submittedName>
</protein>
<organism evidence="1 2">
    <name type="scientific">Anaerobiospirillum thomasii</name>
    <dbReference type="NCBI Taxonomy" id="179995"/>
    <lineage>
        <taxon>Bacteria</taxon>
        <taxon>Pseudomonadati</taxon>
        <taxon>Pseudomonadota</taxon>
        <taxon>Gammaproteobacteria</taxon>
        <taxon>Aeromonadales</taxon>
        <taxon>Succinivibrionaceae</taxon>
        <taxon>Anaerobiospirillum</taxon>
    </lineage>
</organism>
<name>A0A2X0VSH0_9GAMM</name>
<dbReference type="AlphaFoldDB" id="A0A2X0VSH0"/>